<name>A0A067LKA4_JATCU</name>
<evidence type="ECO:0000313" key="4">
    <source>
        <dbReference type="Proteomes" id="UP000027138"/>
    </source>
</evidence>
<keyword evidence="1" id="KW-1133">Transmembrane helix</keyword>
<feature type="signal peptide" evidence="2">
    <location>
        <begin position="1"/>
        <end position="16"/>
    </location>
</feature>
<sequence>MMLVMMVVGWPRGAAGDFSWEESRPRHGKTCFSDERISITSPGNTTRAREVQGHARNLCFKSLCLSGVLLALAQMNVALATYVLVPAKSSGV</sequence>
<accession>A0A067LKA4</accession>
<dbReference type="EMBL" id="KK914235">
    <property type="protein sequence ID" value="KDP45140.1"/>
    <property type="molecule type" value="Genomic_DNA"/>
</dbReference>
<reference evidence="3 4" key="1">
    <citation type="journal article" date="2014" name="PLoS ONE">
        <title>Global Analysis of Gene Expression Profiles in Physic Nut (Jatropha curcas L.) Seedlings Exposed to Salt Stress.</title>
        <authorList>
            <person name="Zhang L."/>
            <person name="Zhang C."/>
            <person name="Wu P."/>
            <person name="Chen Y."/>
            <person name="Li M."/>
            <person name="Jiang H."/>
            <person name="Wu G."/>
        </authorList>
    </citation>
    <scope>NUCLEOTIDE SEQUENCE [LARGE SCALE GENOMIC DNA]</scope>
    <source>
        <strain evidence="4">cv. GZQX0401</strain>
        <tissue evidence="3">Young leaves</tissue>
    </source>
</reference>
<keyword evidence="4" id="KW-1185">Reference proteome</keyword>
<evidence type="ECO:0000256" key="1">
    <source>
        <dbReference type="SAM" id="Phobius"/>
    </source>
</evidence>
<keyword evidence="1" id="KW-0812">Transmembrane</keyword>
<dbReference type="Proteomes" id="UP000027138">
    <property type="component" value="Unassembled WGS sequence"/>
</dbReference>
<feature type="transmembrane region" description="Helical" evidence="1">
    <location>
        <begin position="63"/>
        <end position="85"/>
    </location>
</feature>
<dbReference type="AlphaFoldDB" id="A0A067LKA4"/>
<proteinExistence type="predicted"/>
<keyword evidence="1" id="KW-0472">Membrane</keyword>
<evidence type="ECO:0000256" key="2">
    <source>
        <dbReference type="SAM" id="SignalP"/>
    </source>
</evidence>
<gene>
    <name evidence="3" type="ORF">JCGZ_17472</name>
</gene>
<organism evidence="3 4">
    <name type="scientific">Jatropha curcas</name>
    <name type="common">Barbados nut</name>
    <dbReference type="NCBI Taxonomy" id="180498"/>
    <lineage>
        <taxon>Eukaryota</taxon>
        <taxon>Viridiplantae</taxon>
        <taxon>Streptophyta</taxon>
        <taxon>Embryophyta</taxon>
        <taxon>Tracheophyta</taxon>
        <taxon>Spermatophyta</taxon>
        <taxon>Magnoliopsida</taxon>
        <taxon>eudicotyledons</taxon>
        <taxon>Gunneridae</taxon>
        <taxon>Pentapetalae</taxon>
        <taxon>rosids</taxon>
        <taxon>fabids</taxon>
        <taxon>Malpighiales</taxon>
        <taxon>Euphorbiaceae</taxon>
        <taxon>Crotonoideae</taxon>
        <taxon>Jatropheae</taxon>
        <taxon>Jatropha</taxon>
    </lineage>
</organism>
<protein>
    <recommendedName>
        <fullName evidence="5">CASP-like protein</fullName>
    </recommendedName>
</protein>
<evidence type="ECO:0000313" key="3">
    <source>
        <dbReference type="EMBL" id="KDP45140.1"/>
    </source>
</evidence>
<keyword evidence="2" id="KW-0732">Signal</keyword>
<evidence type="ECO:0008006" key="5">
    <source>
        <dbReference type="Google" id="ProtNLM"/>
    </source>
</evidence>
<feature type="chain" id="PRO_5001640595" description="CASP-like protein" evidence="2">
    <location>
        <begin position="17"/>
        <end position="92"/>
    </location>
</feature>